<dbReference type="InterPro" id="IPR012854">
    <property type="entry name" value="Cu_amine_oxidase-like_N"/>
</dbReference>
<feature type="domain" description="Phosphodiester glycosidase" evidence="2">
    <location>
        <begin position="244"/>
        <end position="431"/>
    </location>
</feature>
<dbReference type="PANTHER" id="PTHR40446">
    <property type="entry name" value="N-ACETYLGLUCOSAMINE-1-PHOSPHODIESTER ALPHA-N-ACETYLGLUCOSAMINIDASE"/>
    <property type="match status" value="1"/>
</dbReference>
<dbReference type="Gene3D" id="3.30.457.10">
    <property type="entry name" value="Copper amine oxidase-like, N-terminal domain"/>
    <property type="match status" value="2"/>
</dbReference>
<evidence type="ECO:0000313" key="3">
    <source>
        <dbReference type="EMBL" id="MDI4650339.1"/>
    </source>
</evidence>
<accession>A0ABT6TUD2</accession>
<organism evidence="3 4">
    <name type="scientific">Cohnella hashimotonis</name>
    <dbReference type="NCBI Taxonomy" id="2826895"/>
    <lineage>
        <taxon>Bacteria</taxon>
        <taxon>Bacillati</taxon>
        <taxon>Bacillota</taxon>
        <taxon>Bacilli</taxon>
        <taxon>Bacillales</taxon>
        <taxon>Paenibacillaceae</taxon>
        <taxon>Cohnella</taxon>
    </lineage>
</organism>
<keyword evidence="4" id="KW-1185">Reference proteome</keyword>
<dbReference type="Pfam" id="PF09992">
    <property type="entry name" value="NAGPA"/>
    <property type="match status" value="1"/>
</dbReference>
<gene>
    <name evidence="3" type="ORF">KB449_35745</name>
</gene>
<sequence length="902" mass="93247">MSESKFNILRAARVVCIPMLAGTLVVASFAGTGLAPFAQLQPGVASAATAAVTYKLVKSAEAIVTSGVKQINYSWVPSDTKKSTVLVHVMQIDLTNPYVQMNAMSGKAGSVTTGQSVGAMTKATGAVAGVNGDVFQTGTTSEGAPLGAELVSGQLIVAPTQLQGMYAFALTKDKTPIIDQFAFSGSVQAANGAQFKLSGLNNSSYTTYPDKTASHVNALYIYTSAWTAANRPSNSGTTPMEALVVDGTVTEIGDGVQILTPIPANGYILRGHKGKDSGNFILNNLPVGAKVTSAYNLVSQTSGKTYSESDFQMIVSGHTLLMDGGKASAFSRDVSGVSGSSNTARTAVGYAKDGKTAYLVTVEKYGTSNGATLADFQKILTSLGVWKAVNLDGGGSTTMITRPLGETATTLAHSTTYGTTQRAVADGIGVFTIAPAGETKGITVSGAKTLFIGQQATYSLKAYDTYYNPVDPGGLTASWSVSGGLGSFASGVLTASKAGTGELTVKSGAASDKASIEVIGGSQINQLKASPNTTVLQQGAKITVKLTATLADGRTLEVPADSVKWEFKGFTAAASGGVITIGAVGAETKTGYAIARYDGFSTAFALSAGAEKSFETFENAAYPVTFDQLPAETTGTAAIVTGLPGRETSKALQLTYDFTAGTGDRFAYALPNGSAGLAITGSPSALTLDVYGDGSNNWLRAEFKDKDGKLARLDIAKVTDWIGWKQIRVDLSGSGITYPATLTRLYVVDLAEGQDERATTGAVAFDNLSLQYPSAVDDGAQSNIVLQLGQKSATVDGKNVALDIAPLLLNGTTYLPLRFVSDALGADIGWDQAAQKATVTGGGKLVELWVGKPDLLNTGVRATAAATPILRSGRVLVPVRVVSTELGRKVGWDQKTKTITIR</sequence>
<protein>
    <submittedName>
        <fullName evidence="3">Stalk domain-containing protein</fullName>
    </submittedName>
</protein>
<dbReference type="SUPFAM" id="SSF55383">
    <property type="entry name" value="Copper amine oxidase, domain N"/>
    <property type="match status" value="1"/>
</dbReference>
<dbReference type="InterPro" id="IPR036582">
    <property type="entry name" value="Mao_N_sf"/>
</dbReference>
<dbReference type="InterPro" id="IPR018711">
    <property type="entry name" value="NAGPA"/>
</dbReference>
<feature type="domain" description="Copper amine oxidase-like N-terminal" evidence="1">
    <location>
        <begin position="794"/>
        <end position="901"/>
    </location>
</feature>
<proteinExistence type="predicted"/>
<dbReference type="PANTHER" id="PTHR40446:SF2">
    <property type="entry name" value="N-ACETYLGLUCOSAMINE-1-PHOSPHODIESTER ALPHA-N-ACETYLGLUCOSAMINIDASE"/>
    <property type="match status" value="1"/>
</dbReference>
<evidence type="ECO:0000259" key="1">
    <source>
        <dbReference type="Pfam" id="PF07833"/>
    </source>
</evidence>
<evidence type="ECO:0000313" key="4">
    <source>
        <dbReference type="Proteomes" id="UP001161691"/>
    </source>
</evidence>
<dbReference type="RefSeq" id="WP_282913189.1">
    <property type="nucleotide sequence ID" value="NZ_JAGRPV010000002.1"/>
</dbReference>
<name>A0ABT6TUD2_9BACL</name>
<dbReference type="EMBL" id="JAGRPV010000002">
    <property type="protein sequence ID" value="MDI4650339.1"/>
    <property type="molecule type" value="Genomic_DNA"/>
</dbReference>
<evidence type="ECO:0000259" key="2">
    <source>
        <dbReference type="Pfam" id="PF09992"/>
    </source>
</evidence>
<comment type="caution">
    <text evidence="3">The sequence shown here is derived from an EMBL/GenBank/DDBJ whole genome shotgun (WGS) entry which is preliminary data.</text>
</comment>
<dbReference type="Pfam" id="PF07833">
    <property type="entry name" value="Cu_amine_oxidN1"/>
    <property type="match status" value="1"/>
</dbReference>
<reference evidence="3" key="1">
    <citation type="submission" date="2023-04" db="EMBL/GenBank/DDBJ databases">
        <title>Comparative genomic analysis of Cohnella hashimotonis sp. nov., isolated from the International Space Station.</title>
        <authorList>
            <person name="Venkateswaran K."/>
            <person name="Simpson A."/>
        </authorList>
    </citation>
    <scope>NUCLEOTIDE SEQUENCE</scope>
    <source>
        <strain evidence="3">F6_2S_P_1</strain>
    </source>
</reference>
<dbReference type="Proteomes" id="UP001161691">
    <property type="component" value="Unassembled WGS sequence"/>
</dbReference>